<dbReference type="InterPro" id="IPR036615">
    <property type="entry name" value="Mur_ligase_C_dom_sf"/>
</dbReference>
<dbReference type="GO" id="GO:0005524">
    <property type="term" value="F:ATP binding"/>
    <property type="evidence" value="ECO:0007669"/>
    <property type="project" value="UniProtKB-KW"/>
</dbReference>
<evidence type="ECO:0000256" key="11">
    <source>
        <dbReference type="ARBA" id="ARBA00022741"/>
    </source>
</evidence>
<dbReference type="EC" id="6.3.2.17" evidence="7"/>
<dbReference type="GO" id="GO:0005737">
    <property type="term" value="C:cytoplasm"/>
    <property type="evidence" value="ECO:0007669"/>
    <property type="project" value="TreeGrafter"/>
</dbReference>
<evidence type="ECO:0000256" key="12">
    <source>
        <dbReference type="ARBA" id="ARBA00022840"/>
    </source>
</evidence>
<dbReference type="SUPFAM" id="SSF53623">
    <property type="entry name" value="MurD-like peptide ligases, catalytic domain"/>
    <property type="match status" value="1"/>
</dbReference>
<evidence type="ECO:0000256" key="20">
    <source>
        <dbReference type="ARBA" id="ARBA00049035"/>
    </source>
</evidence>
<dbReference type="GO" id="GO:0008841">
    <property type="term" value="F:dihydrofolate synthase activity"/>
    <property type="evidence" value="ECO:0007669"/>
    <property type="project" value="UniProtKB-EC"/>
</dbReference>
<dbReference type="GO" id="GO:0046872">
    <property type="term" value="F:metal ion binding"/>
    <property type="evidence" value="ECO:0007669"/>
    <property type="project" value="UniProtKB-KW"/>
</dbReference>
<keyword evidence="14" id="KW-0289">Folate biosynthesis</keyword>
<evidence type="ECO:0000256" key="4">
    <source>
        <dbReference type="ARBA" id="ARBA00005150"/>
    </source>
</evidence>
<gene>
    <name evidence="25" type="ORF">TBC1_12841</name>
</gene>
<dbReference type="FunFam" id="3.40.1190.10:FF:000011">
    <property type="entry name" value="Folylpolyglutamate synthase/dihydrofolate synthase"/>
    <property type="match status" value="1"/>
</dbReference>
<evidence type="ECO:0000256" key="15">
    <source>
        <dbReference type="ARBA" id="ARBA00030048"/>
    </source>
</evidence>
<dbReference type="EMBL" id="DF968183">
    <property type="protein sequence ID" value="GAP45025.1"/>
    <property type="molecule type" value="Genomic_DNA"/>
</dbReference>
<dbReference type="SUPFAM" id="SSF53244">
    <property type="entry name" value="MurD-like peptide ligases, peptide-binding domain"/>
    <property type="match status" value="1"/>
</dbReference>
<dbReference type="InterPro" id="IPR036565">
    <property type="entry name" value="Mur-like_cat_sf"/>
</dbReference>
<comment type="similarity">
    <text evidence="5 22">Belongs to the folylpolyglutamate synthase family.</text>
</comment>
<feature type="domain" description="Mur ligase C-terminal" evidence="23">
    <location>
        <begin position="303"/>
        <end position="420"/>
    </location>
</feature>
<dbReference type="GO" id="GO:0004326">
    <property type="term" value="F:tetrahydrofolylpolyglutamate synthase activity"/>
    <property type="evidence" value="ECO:0007669"/>
    <property type="project" value="UniProtKB-EC"/>
</dbReference>
<evidence type="ECO:0000256" key="10">
    <source>
        <dbReference type="ARBA" id="ARBA00022723"/>
    </source>
</evidence>
<dbReference type="STRING" id="1678841.TBC1_12841"/>
<comment type="pathway">
    <text evidence="4">Cofactor biosynthesis; tetrahydrofolylpolyglutamate biosynthesis.</text>
</comment>
<dbReference type="NCBIfam" id="TIGR01499">
    <property type="entry name" value="folC"/>
    <property type="match status" value="1"/>
</dbReference>
<dbReference type="PIRSF" id="PIRSF001563">
    <property type="entry name" value="Folylpolyglu_synth"/>
    <property type="match status" value="1"/>
</dbReference>
<feature type="domain" description="Mur ligase central" evidence="24">
    <location>
        <begin position="51"/>
        <end position="272"/>
    </location>
</feature>
<comment type="catalytic activity">
    <reaction evidence="20">
        <text>(6R)-5,10-methylenetetrahydrofolyl-(gamma-L-Glu)(n) + L-glutamate + ATP = (6R)-5,10-methylenetetrahydrofolyl-(gamma-L-Glu)(n+1) + ADP + phosphate + H(+)</text>
        <dbReference type="Rhea" id="RHEA:51912"/>
        <dbReference type="Rhea" id="RHEA-COMP:13257"/>
        <dbReference type="Rhea" id="RHEA-COMP:13258"/>
        <dbReference type="ChEBI" id="CHEBI:15378"/>
        <dbReference type="ChEBI" id="CHEBI:29985"/>
        <dbReference type="ChEBI" id="CHEBI:30616"/>
        <dbReference type="ChEBI" id="CHEBI:43474"/>
        <dbReference type="ChEBI" id="CHEBI:136572"/>
        <dbReference type="ChEBI" id="CHEBI:456216"/>
        <dbReference type="EC" id="6.3.2.17"/>
    </reaction>
</comment>
<evidence type="ECO:0000256" key="16">
    <source>
        <dbReference type="ARBA" id="ARBA00030592"/>
    </source>
</evidence>
<reference evidence="25" key="1">
    <citation type="journal article" date="2015" name="Genome Announc.">
        <title>Draft Genome Sequence of Bacteroidales Strain TBC1, a Novel Isolate from a Methanogenic Wastewater Treatment System.</title>
        <authorList>
            <person name="Tourlousse D.M."/>
            <person name="Matsuura N."/>
            <person name="Sun L."/>
            <person name="Toyonaga M."/>
            <person name="Kuroda K."/>
            <person name="Ohashi A."/>
            <person name="Cruz R."/>
            <person name="Yamaguchi T."/>
            <person name="Sekiguchi Y."/>
        </authorList>
    </citation>
    <scope>NUCLEOTIDE SEQUENCE [LARGE SCALE GENOMIC DNA]</scope>
    <source>
        <strain evidence="25">TBC1</strain>
    </source>
</reference>
<evidence type="ECO:0000256" key="13">
    <source>
        <dbReference type="ARBA" id="ARBA00022842"/>
    </source>
</evidence>
<comment type="function">
    <text evidence="2">Functions in two distinct reactions of the de novo folate biosynthetic pathway. Catalyzes the addition of a glutamate residue to dihydropteroate (7,8-dihydropteroate or H2Pte) to form dihydrofolate (7,8-dihydrofolate monoglutamate or H2Pte-Glu). Also catalyzes successive additions of L-glutamate to tetrahydrofolate or 10-formyltetrahydrofolate or 5,10-methylenetetrahydrofolate, leading to folylpolyglutamate derivatives.</text>
</comment>
<evidence type="ECO:0000256" key="14">
    <source>
        <dbReference type="ARBA" id="ARBA00022909"/>
    </source>
</evidence>
<evidence type="ECO:0000256" key="19">
    <source>
        <dbReference type="ARBA" id="ARBA00047808"/>
    </source>
</evidence>
<dbReference type="InterPro" id="IPR004101">
    <property type="entry name" value="Mur_ligase_C"/>
</dbReference>
<evidence type="ECO:0000256" key="8">
    <source>
        <dbReference type="ARBA" id="ARBA00019357"/>
    </source>
</evidence>
<keyword evidence="13" id="KW-0460">Magnesium</keyword>
<evidence type="ECO:0000313" key="26">
    <source>
        <dbReference type="Proteomes" id="UP000053091"/>
    </source>
</evidence>
<keyword evidence="26" id="KW-1185">Reference proteome</keyword>
<dbReference type="InterPro" id="IPR001645">
    <property type="entry name" value="Folylpolyglutamate_synth"/>
</dbReference>
<evidence type="ECO:0000256" key="22">
    <source>
        <dbReference type="PIRNR" id="PIRNR001563"/>
    </source>
</evidence>
<comment type="pathway">
    <text evidence="3">Cofactor biosynthesis; tetrahydrofolate biosynthesis; 7,8-dihydrofolate from 2-amino-4-hydroxy-6-hydroxymethyl-7,8-dihydropteridine diphosphate and 4-aminobenzoate: step 2/2.</text>
</comment>
<dbReference type="Proteomes" id="UP000053091">
    <property type="component" value="Unassembled WGS sequence"/>
</dbReference>
<dbReference type="GO" id="GO:0046656">
    <property type="term" value="P:folic acid biosynthetic process"/>
    <property type="evidence" value="ECO:0007669"/>
    <property type="project" value="UniProtKB-KW"/>
</dbReference>
<dbReference type="Gene3D" id="3.40.1190.10">
    <property type="entry name" value="Mur-like, catalytic domain"/>
    <property type="match status" value="1"/>
</dbReference>
<evidence type="ECO:0000256" key="17">
    <source>
        <dbReference type="ARBA" id="ARBA00032510"/>
    </source>
</evidence>
<dbReference type="PANTHER" id="PTHR11136">
    <property type="entry name" value="FOLYLPOLYGLUTAMATE SYNTHASE-RELATED"/>
    <property type="match status" value="1"/>
</dbReference>
<evidence type="ECO:0000256" key="9">
    <source>
        <dbReference type="ARBA" id="ARBA00022598"/>
    </source>
</evidence>
<dbReference type="PROSITE" id="PS01012">
    <property type="entry name" value="FOLYLPOLYGLU_SYNT_2"/>
    <property type="match status" value="1"/>
</dbReference>
<evidence type="ECO:0000259" key="23">
    <source>
        <dbReference type="Pfam" id="PF02875"/>
    </source>
</evidence>
<keyword evidence="10" id="KW-0479">Metal-binding</keyword>
<keyword evidence="12 22" id="KW-0067">ATP-binding</keyword>
<comment type="catalytic activity">
    <reaction evidence="21">
        <text>7,8-dihydropteroate + L-glutamate + ATP = 7,8-dihydrofolate + ADP + phosphate + H(+)</text>
        <dbReference type="Rhea" id="RHEA:23584"/>
        <dbReference type="ChEBI" id="CHEBI:15378"/>
        <dbReference type="ChEBI" id="CHEBI:17839"/>
        <dbReference type="ChEBI" id="CHEBI:29985"/>
        <dbReference type="ChEBI" id="CHEBI:30616"/>
        <dbReference type="ChEBI" id="CHEBI:43474"/>
        <dbReference type="ChEBI" id="CHEBI:57451"/>
        <dbReference type="ChEBI" id="CHEBI:456216"/>
        <dbReference type="EC" id="6.3.2.12"/>
    </reaction>
</comment>
<keyword evidence="9 22" id="KW-0436">Ligase</keyword>
<dbReference type="PANTHER" id="PTHR11136:SF0">
    <property type="entry name" value="DIHYDROFOLATE SYNTHETASE-RELATED"/>
    <property type="match status" value="1"/>
</dbReference>
<evidence type="ECO:0000256" key="7">
    <source>
        <dbReference type="ARBA" id="ARBA00013025"/>
    </source>
</evidence>
<protein>
    <recommendedName>
        <fullName evidence="8">Dihydrofolate synthase/folylpolyglutamate synthase</fullName>
        <ecNumber evidence="6">6.3.2.12</ecNumber>
        <ecNumber evidence="7">6.3.2.17</ecNumber>
    </recommendedName>
    <alternativeName>
        <fullName evidence="17">Folylpoly-gamma-glutamate synthetase-dihydrofolate synthetase</fullName>
    </alternativeName>
    <alternativeName>
        <fullName evidence="15">Folylpolyglutamate synthetase</fullName>
    </alternativeName>
    <alternativeName>
        <fullName evidence="16">Tetrahydrofolylpolyglutamate synthase</fullName>
    </alternativeName>
</protein>
<dbReference type="PROSITE" id="PS01011">
    <property type="entry name" value="FOLYLPOLYGLU_SYNT_1"/>
    <property type="match status" value="1"/>
</dbReference>
<dbReference type="EC" id="6.3.2.12" evidence="6"/>
<evidence type="ECO:0000256" key="1">
    <source>
        <dbReference type="ARBA" id="ARBA00001946"/>
    </source>
</evidence>
<dbReference type="Pfam" id="PF02875">
    <property type="entry name" value="Mur_ligase_C"/>
    <property type="match status" value="1"/>
</dbReference>
<dbReference type="InterPro" id="IPR018109">
    <property type="entry name" value="Folylpolyglutamate_synth_CS"/>
</dbReference>
<sequence length="428" mass="47318">MNYQQTLDYMFSRLPMFQRIGAAAYKANLDNTIALCELTGHPYRKFRSIHVAGTNGKGSVSHMLASIMQENGLKTGLFTSPHLKDFRERIKVDGTMVSRDFVTGFIEKYKQDFEKIKPSFFEMTFAMAMCWFEEMQVDIAIIETGMGGRLDSTNVITPLLSIITNVGYDHTQFLGKTLQEIAAEKAGIIKSEVPVVIGETLPGSAEVFRETASKKNAPILFADEVVKVVKDGRHPVAGEMMVTAFHSLKKSILKSPLTGNYQLKNIATVIAATDLLQTTYAFFANLTVTAGIHKTIQNTGLAGRWQVFKEKPLIICDIGHNPDGISEIVHQLNSMEFNQLHFVIGVVNDKDITKMLSLLPMNARYYFCKADIPRGLDAKELQAKALEFELFGDSYMSVAAAYHAAVDAAADNDLIFVGGSAFVVAEVI</sequence>
<evidence type="ECO:0000259" key="24">
    <source>
        <dbReference type="Pfam" id="PF08245"/>
    </source>
</evidence>
<organism evidence="25">
    <name type="scientific">Lentimicrobium saccharophilum</name>
    <dbReference type="NCBI Taxonomy" id="1678841"/>
    <lineage>
        <taxon>Bacteria</taxon>
        <taxon>Pseudomonadati</taxon>
        <taxon>Bacteroidota</taxon>
        <taxon>Bacteroidia</taxon>
        <taxon>Bacteroidales</taxon>
        <taxon>Lentimicrobiaceae</taxon>
        <taxon>Lentimicrobium</taxon>
    </lineage>
</organism>
<evidence type="ECO:0000256" key="21">
    <source>
        <dbReference type="ARBA" id="ARBA00049161"/>
    </source>
</evidence>
<dbReference type="AlphaFoldDB" id="A0A0S7C4A5"/>
<accession>A0A0S7C4A5</accession>
<name>A0A0S7C4A5_9BACT</name>
<evidence type="ECO:0000256" key="18">
    <source>
        <dbReference type="ARBA" id="ARBA00047493"/>
    </source>
</evidence>
<dbReference type="Gene3D" id="3.90.190.20">
    <property type="entry name" value="Mur ligase, C-terminal domain"/>
    <property type="match status" value="1"/>
</dbReference>
<comment type="catalytic activity">
    <reaction evidence="19">
        <text>10-formyltetrahydrofolyl-(gamma-L-Glu)(n) + L-glutamate + ATP = 10-formyltetrahydrofolyl-(gamma-L-Glu)(n+1) + ADP + phosphate + H(+)</text>
        <dbReference type="Rhea" id="RHEA:51904"/>
        <dbReference type="Rhea" id="RHEA-COMP:13088"/>
        <dbReference type="Rhea" id="RHEA-COMP:14300"/>
        <dbReference type="ChEBI" id="CHEBI:15378"/>
        <dbReference type="ChEBI" id="CHEBI:29985"/>
        <dbReference type="ChEBI" id="CHEBI:30616"/>
        <dbReference type="ChEBI" id="CHEBI:43474"/>
        <dbReference type="ChEBI" id="CHEBI:134413"/>
        <dbReference type="ChEBI" id="CHEBI:456216"/>
        <dbReference type="EC" id="6.3.2.17"/>
    </reaction>
</comment>
<evidence type="ECO:0000256" key="2">
    <source>
        <dbReference type="ARBA" id="ARBA00002714"/>
    </source>
</evidence>
<dbReference type="InterPro" id="IPR013221">
    <property type="entry name" value="Mur_ligase_cen"/>
</dbReference>
<keyword evidence="11 22" id="KW-0547">Nucleotide-binding</keyword>
<comment type="catalytic activity">
    <reaction evidence="18">
        <text>(6S)-5,6,7,8-tetrahydrofolyl-(gamma-L-Glu)(n) + L-glutamate + ATP = (6S)-5,6,7,8-tetrahydrofolyl-(gamma-L-Glu)(n+1) + ADP + phosphate + H(+)</text>
        <dbReference type="Rhea" id="RHEA:10580"/>
        <dbReference type="Rhea" id="RHEA-COMP:14738"/>
        <dbReference type="Rhea" id="RHEA-COMP:14740"/>
        <dbReference type="ChEBI" id="CHEBI:15378"/>
        <dbReference type="ChEBI" id="CHEBI:29985"/>
        <dbReference type="ChEBI" id="CHEBI:30616"/>
        <dbReference type="ChEBI" id="CHEBI:43474"/>
        <dbReference type="ChEBI" id="CHEBI:141005"/>
        <dbReference type="ChEBI" id="CHEBI:456216"/>
        <dbReference type="EC" id="6.3.2.17"/>
    </reaction>
</comment>
<dbReference type="OrthoDB" id="9809356at2"/>
<evidence type="ECO:0000256" key="3">
    <source>
        <dbReference type="ARBA" id="ARBA00004799"/>
    </source>
</evidence>
<evidence type="ECO:0000313" key="25">
    <source>
        <dbReference type="EMBL" id="GAP45025.1"/>
    </source>
</evidence>
<dbReference type="RefSeq" id="WP_062045064.1">
    <property type="nucleotide sequence ID" value="NZ_DF968183.1"/>
</dbReference>
<comment type="cofactor">
    <cofactor evidence="1">
        <name>Mg(2+)</name>
        <dbReference type="ChEBI" id="CHEBI:18420"/>
    </cofactor>
</comment>
<dbReference type="PATRIC" id="fig|1678841.3.peg.3600"/>
<dbReference type="Pfam" id="PF08245">
    <property type="entry name" value="Mur_ligase_M"/>
    <property type="match status" value="1"/>
</dbReference>
<evidence type="ECO:0000256" key="6">
    <source>
        <dbReference type="ARBA" id="ARBA00013023"/>
    </source>
</evidence>
<evidence type="ECO:0000256" key="5">
    <source>
        <dbReference type="ARBA" id="ARBA00008276"/>
    </source>
</evidence>
<proteinExistence type="inferred from homology"/>